<evidence type="ECO:0000313" key="2">
    <source>
        <dbReference type="EMBL" id="QNR70502.1"/>
    </source>
</evidence>
<gene>
    <name evidence="2" type="ORF">IAQ67_28320</name>
</gene>
<feature type="region of interest" description="Disordered" evidence="1">
    <location>
        <begin position="39"/>
        <end position="58"/>
    </location>
</feature>
<evidence type="ECO:0000313" key="3">
    <source>
        <dbReference type="Proteomes" id="UP000516384"/>
    </source>
</evidence>
<name>A0A7H0YHE4_9BACL</name>
<dbReference type="AlphaFoldDB" id="A0A7H0YHE4"/>
<evidence type="ECO:0000256" key="1">
    <source>
        <dbReference type="SAM" id="MobiDB-lite"/>
    </source>
</evidence>
<dbReference type="RefSeq" id="WP_190299809.1">
    <property type="nucleotide sequence ID" value="NZ_CP061173.1"/>
</dbReference>
<organism evidence="2 3">
    <name type="scientific">Paenibacillus peoriae</name>
    <dbReference type="NCBI Taxonomy" id="59893"/>
    <lineage>
        <taxon>Bacteria</taxon>
        <taxon>Bacillati</taxon>
        <taxon>Bacillota</taxon>
        <taxon>Bacilli</taxon>
        <taxon>Bacillales</taxon>
        <taxon>Paenibacillaceae</taxon>
        <taxon>Paenibacillus</taxon>
    </lineage>
</organism>
<proteinExistence type="predicted"/>
<reference evidence="2 3" key="1">
    <citation type="submission" date="2020-09" db="EMBL/GenBank/DDBJ databases">
        <title>Characterization of Paenibacillus peoriae strain ZF390 with broad-spectrum antimicrobial activity as a potential biocontrol agent.</title>
        <authorList>
            <person name="Li L."/>
            <person name="Zhao Y."/>
            <person name="Li B."/>
            <person name="Xie X."/>
        </authorList>
    </citation>
    <scope>NUCLEOTIDE SEQUENCE [LARGE SCALE GENOMIC DNA]</scope>
    <source>
        <strain evidence="2 3">ZF390</strain>
        <plasmid evidence="2 3">pPlas1</plasmid>
    </source>
</reference>
<keyword evidence="2" id="KW-0614">Plasmid</keyword>
<sequence>MGKEKIWNLTLPQLNYLLKQCNEHIDFTVKVSTMGFPSFLGGGTASSSDVTETREDGEYEGDYKVATAEDMGWLANVLGA</sequence>
<accession>A0A7H0YHE4</accession>
<dbReference type="EMBL" id="CP061173">
    <property type="protein sequence ID" value="QNR70502.1"/>
    <property type="molecule type" value="Genomic_DNA"/>
</dbReference>
<protein>
    <submittedName>
        <fullName evidence="2">Uncharacterized protein</fullName>
    </submittedName>
</protein>
<geneLocation type="plasmid" evidence="2 3">
    <name>pPlas1</name>
</geneLocation>
<dbReference type="Proteomes" id="UP000516384">
    <property type="component" value="Plasmid pPlas1"/>
</dbReference>